<gene>
    <name evidence="3" type="ORF">PMEA_00012922</name>
</gene>
<dbReference type="EMBL" id="CALNXJ010000022">
    <property type="protein sequence ID" value="CAH3127210.1"/>
    <property type="molecule type" value="Genomic_DNA"/>
</dbReference>
<evidence type="ECO:0000256" key="1">
    <source>
        <dbReference type="ARBA" id="ARBA00005662"/>
    </source>
</evidence>
<dbReference type="Proteomes" id="UP001159428">
    <property type="component" value="Unassembled WGS sequence"/>
</dbReference>
<dbReference type="Pfam" id="PF09587">
    <property type="entry name" value="PGA_cap"/>
    <property type="match status" value="1"/>
</dbReference>
<keyword evidence="4" id="KW-1185">Reference proteome</keyword>
<comment type="similarity">
    <text evidence="1">Belongs to the CapA family.</text>
</comment>
<dbReference type="InterPro" id="IPR029052">
    <property type="entry name" value="Metallo-depent_PP-like"/>
</dbReference>
<evidence type="ECO:0000313" key="3">
    <source>
        <dbReference type="EMBL" id="CAH3127210.1"/>
    </source>
</evidence>
<dbReference type="SUPFAM" id="SSF56300">
    <property type="entry name" value="Metallo-dependent phosphatases"/>
    <property type="match status" value="1"/>
</dbReference>
<accession>A0AAU9WVG6</accession>
<dbReference type="InterPro" id="IPR052169">
    <property type="entry name" value="CW_Biosynth-Accessory"/>
</dbReference>
<proteinExistence type="inferred from homology"/>
<feature type="domain" description="Capsule synthesis protein CapA" evidence="2">
    <location>
        <begin position="20"/>
        <end position="270"/>
    </location>
</feature>
<feature type="non-terminal residue" evidence="3">
    <location>
        <position position="1"/>
    </location>
</feature>
<dbReference type="AlphaFoldDB" id="A0AAU9WVG6"/>
<dbReference type="PANTHER" id="PTHR33393">
    <property type="entry name" value="POLYGLUTAMINE SYNTHESIS ACCESSORY PROTEIN RV0574C-RELATED"/>
    <property type="match status" value="1"/>
</dbReference>
<dbReference type="PANTHER" id="PTHR33393:SF11">
    <property type="entry name" value="POLYGLUTAMINE SYNTHESIS ACCESSORY PROTEIN RV0574C-RELATED"/>
    <property type="match status" value="1"/>
</dbReference>
<dbReference type="SMART" id="SM00854">
    <property type="entry name" value="PGA_cap"/>
    <property type="match status" value="1"/>
</dbReference>
<organism evidence="3 4">
    <name type="scientific">Pocillopora meandrina</name>
    <dbReference type="NCBI Taxonomy" id="46732"/>
    <lineage>
        <taxon>Eukaryota</taxon>
        <taxon>Metazoa</taxon>
        <taxon>Cnidaria</taxon>
        <taxon>Anthozoa</taxon>
        <taxon>Hexacorallia</taxon>
        <taxon>Scleractinia</taxon>
        <taxon>Astrocoeniina</taxon>
        <taxon>Pocilloporidae</taxon>
        <taxon>Pocillopora</taxon>
    </lineage>
</organism>
<dbReference type="InterPro" id="IPR019079">
    <property type="entry name" value="Capsule_synth_CapA"/>
</dbReference>
<evidence type="ECO:0000313" key="4">
    <source>
        <dbReference type="Proteomes" id="UP001159428"/>
    </source>
</evidence>
<sequence>IIFIVISTYLPSLNILDEVTLLFVGDISFAGPIKYYVDHKYHTYNDTFNDVAPFIREADISVGNLESPFANQHVLNHLYRGRKPVLLYATPKAASALRFAGFDVMTIANNHLNDLGGVGANFTTEVLEKTGIKYFGISLGKYDSSQEPLIIKRDRITIAFLGYCAIPSTNKNCSEMRKLFNSGPAIYQDDIATRDIRRLKKAKVDIIVAFMHYGEELTLGPVSSQKHINKHLMSLGVDMIIGAHPHVLQDHCLRDNKLIAYSLGNFLFHTNQPPSAVDPNVYGMFGKKPNKQLIKKYEHFVLGNRDALKLSRMLKVTVSRRGVVGAKYLPLKVAFDEENKRLHPEPTKNAKWITVCGAEDQHCKCLKN</sequence>
<dbReference type="CDD" id="cd07381">
    <property type="entry name" value="MPP_CapA"/>
    <property type="match status" value="1"/>
</dbReference>
<name>A0AAU9WVG6_9CNID</name>
<reference evidence="3 4" key="1">
    <citation type="submission" date="2022-05" db="EMBL/GenBank/DDBJ databases">
        <authorList>
            <consortium name="Genoscope - CEA"/>
            <person name="William W."/>
        </authorList>
    </citation>
    <scope>NUCLEOTIDE SEQUENCE [LARGE SCALE GENOMIC DNA]</scope>
</reference>
<comment type="caution">
    <text evidence="3">The sequence shown here is derived from an EMBL/GenBank/DDBJ whole genome shotgun (WGS) entry which is preliminary data.</text>
</comment>
<protein>
    <recommendedName>
        <fullName evidence="2">Capsule synthesis protein CapA domain-containing protein</fullName>
    </recommendedName>
</protein>
<dbReference type="Gene3D" id="3.60.21.10">
    <property type="match status" value="1"/>
</dbReference>
<evidence type="ECO:0000259" key="2">
    <source>
        <dbReference type="SMART" id="SM00854"/>
    </source>
</evidence>